<feature type="transmembrane region" description="Helical" evidence="6">
    <location>
        <begin position="77"/>
        <end position="98"/>
    </location>
</feature>
<dbReference type="EMBL" id="CP088147">
    <property type="protein sequence ID" value="UTU51387.1"/>
    <property type="molecule type" value="Genomic_DNA"/>
</dbReference>
<evidence type="ECO:0000256" key="4">
    <source>
        <dbReference type="ARBA" id="ARBA00022989"/>
    </source>
</evidence>
<dbReference type="PANTHER" id="PTHR32196:SF72">
    <property type="entry name" value="RIBOSE IMPORT PERMEASE PROTEIN RBSC"/>
    <property type="match status" value="1"/>
</dbReference>
<evidence type="ECO:0000313" key="8">
    <source>
        <dbReference type="Proteomes" id="UP001060070"/>
    </source>
</evidence>
<accession>A0AB38TA23</accession>
<organism evidence="7 8">
    <name type="scientific">Mesorhizobium ciceri</name>
    <dbReference type="NCBI Taxonomy" id="39645"/>
    <lineage>
        <taxon>Bacteria</taxon>
        <taxon>Pseudomonadati</taxon>
        <taxon>Pseudomonadota</taxon>
        <taxon>Alphaproteobacteria</taxon>
        <taxon>Hyphomicrobiales</taxon>
        <taxon>Phyllobacteriaceae</taxon>
        <taxon>Mesorhizobium</taxon>
    </lineage>
</organism>
<dbReference type="GO" id="GO:0005886">
    <property type="term" value="C:plasma membrane"/>
    <property type="evidence" value="ECO:0007669"/>
    <property type="project" value="UniProtKB-SubCell"/>
</dbReference>
<feature type="transmembrane region" description="Helical" evidence="6">
    <location>
        <begin position="173"/>
        <end position="199"/>
    </location>
</feature>
<keyword evidence="4 6" id="KW-1133">Transmembrane helix</keyword>
<dbReference type="PANTHER" id="PTHR32196">
    <property type="entry name" value="ABC TRANSPORTER PERMEASE PROTEIN YPHD-RELATED-RELATED"/>
    <property type="match status" value="1"/>
</dbReference>
<evidence type="ECO:0000256" key="6">
    <source>
        <dbReference type="SAM" id="Phobius"/>
    </source>
</evidence>
<dbReference type="RefSeq" id="WP_024502420.1">
    <property type="nucleotide sequence ID" value="NZ_CP015062.1"/>
</dbReference>
<dbReference type="Proteomes" id="UP001060070">
    <property type="component" value="Chromosome"/>
</dbReference>
<feature type="transmembrane region" description="Helical" evidence="6">
    <location>
        <begin position="52"/>
        <end position="70"/>
    </location>
</feature>
<feature type="transmembrane region" description="Helical" evidence="6">
    <location>
        <begin position="230"/>
        <end position="252"/>
    </location>
</feature>
<feature type="transmembrane region" description="Helical" evidence="6">
    <location>
        <begin position="309"/>
        <end position="325"/>
    </location>
</feature>
<evidence type="ECO:0000256" key="3">
    <source>
        <dbReference type="ARBA" id="ARBA00022692"/>
    </source>
</evidence>
<dbReference type="GO" id="GO:0022857">
    <property type="term" value="F:transmembrane transporter activity"/>
    <property type="evidence" value="ECO:0007669"/>
    <property type="project" value="InterPro"/>
</dbReference>
<keyword evidence="3 6" id="KW-0812">Transmembrane</keyword>
<evidence type="ECO:0000313" key="7">
    <source>
        <dbReference type="EMBL" id="UTU51387.1"/>
    </source>
</evidence>
<dbReference type="KEGG" id="mcic:A4R28_00200"/>
<feature type="transmembrane region" description="Helical" evidence="6">
    <location>
        <begin position="104"/>
        <end position="128"/>
    </location>
</feature>
<keyword evidence="8" id="KW-1185">Reference proteome</keyword>
<sequence length="332" mass="34628">MAVMSESAPRRRPLDLNISWTDIGPFLALAALLVAGYLINPDFLSATNLANVITRSAFIAIIAVGATFVISSGGLDLSVGSMAAFITGITIMFMNAVAPHAGIWAIPAGMAVAILVGLLCGLANGLIVTVGRIEPFIATLGTMGIFRALITYLTDGGTIPIDRSLREAYRPVYFGTVGGIPVPILISVAVAAVASFILYKMKYGRKCAAVGANEDVARYSGISVIRTRTVAYIVQGVCVAIAAICYVPRLGAATPTTGQLWELQVITAVVIGGTALRGGKGHVWGTVAGAVILELIANLMVLSDFVSEYLVAAVQGVIIIIAMLIQRFSNSK</sequence>
<evidence type="ECO:0000256" key="5">
    <source>
        <dbReference type="ARBA" id="ARBA00023136"/>
    </source>
</evidence>
<proteinExistence type="predicted"/>
<gene>
    <name evidence="7" type="ORF">LRP29_28630</name>
</gene>
<feature type="transmembrane region" description="Helical" evidence="6">
    <location>
        <begin position="20"/>
        <end position="40"/>
    </location>
</feature>
<reference evidence="7 8" key="1">
    <citation type="journal article" date="2022" name="Microbiol. Resour. Announc.">
        <title>Complete Genome Sequence of Mesorhizobium ciceri Strain R30, a Rhizobium Used as a Commercial Inoculant for Chickpea in Argentina.</title>
        <authorList>
            <person name="Foresto E."/>
            <person name="Revale S."/>
            <person name="Primo E."/>
            <person name="Nievas F."/>
            <person name="Carezzano E."/>
            <person name="Puente M."/>
            <person name="Alzari P."/>
            <person name="Mart M."/>
            <person name="Ben-Assaya M."/>
            <person name="Mornico D."/>
            <person name="Santoro M."/>
            <person name="Mart F."/>
            <person name="Giordano W."/>
            <person name="Bogino P."/>
        </authorList>
    </citation>
    <scope>NUCLEOTIDE SEQUENCE [LARGE SCALE GENOMIC DNA]</scope>
    <source>
        <strain evidence="7 8">R30</strain>
    </source>
</reference>
<dbReference type="AlphaFoldDB" id="A0AB38TA23"/>
<comment type="subcellular location">
    <subcellularLocation>
        <location evidence="1">Cell membrane</location>
        <topology evidence="1">Multi-pass membrane protein</topology>
    </subcellularLocation>
</comment>
<keyword evidence="2" id="KW-1003">Cell membrane</keyword>
<dbReference type="InterPro" id="IPR001851">
    <property type="entry name" value="ABC_transp_permease"/>
</dbReference>
<protein>
    <submittedName>
        <fullName evidence="7">ABC transporter permease</fullName>
    </submittedName>
</protein>
<dbReference type="CDD" id="cd06579">
    <property type="entry name" value="TM_PBP1_transp_AraH_like"/>
    <property type="match status" value="1"/>
</dbReference>
<keyword evidence="5 6" id="KW-0472">Membrane</keyword>
<dbReference type="Pfam" id="PF02653">
    <property type="entry name" value="BPD_transp_2"/>
    <property type="match status" value="1"/>
</dbReference>
<dbReference type="InterPro" id="IPR037294">
    <property type="entry name" value="ABC_BtuC-like"/>
</dbReference>
<feature type="transmembrane region" description="Helical" evidence="6">
    <location>
        <begin position="283"/>
        <end position="303"/>
    </location>
</feature>
<feature type="transmembrane region" description="Helical" evidence="6">
    <location>
        <begin position="135"/>
        <end position="153"/>
    </location>
</feature>
<evidence type="ECO:0000256" key="2">
    <source>
        <dbReference type="ARBA" id="ARBA00022475"/>
    </source>
</evidence>
<dbReference type="Gene3D" id="1.10.3470.10">
    <property type="entry name" value="ABC transporter involved in vitamin B12 uptake, BtuC"/>
    <property type="match status" value="1"/>
</dbReference>
<name>A0AB38TA23_9HYPH</name>
<evidence type="ECO:0000256" key="1">
    <source>
        <dbReference type="ARBA" id="ARBA00004651"/>
    </source>
</evidence>